<dbReference type="SUPFAM" id="SSF50998">
    <property type="entry name" value="Quinoprotein alcohol dehydrogenase-like"/>
    <property type="match status" value="1"/>
</dbReference>
<proteinExistence type="predicted"/>
<dbReference type="RefSeq" id="WP_171439785.1">
    <property type="nucleotide sequence ID" value="NZ_JABFNS010000018.1"/>
</dbReference>
<dbReference type="InterPro" id="IPR002372">
    <property type="entry name" value="PQQ_rpt_dom"/>
</dbReference>
<gene>
    <name evidence="2" type="ORF">HNV28_02710</name>
</gene>
<dbReference type="Proteomes" id="UP000533080">
    <property type="component" value="Unassembled WGS sequence"/>
</dbReference>
<evidence type="ECO:0000313" key="2">
    <source>
        <dbReference type="EMBL" id="NOJ77273.1"/>
    </source>
</evidence>
<sequence>MNAPHPPGPLLVTAFNGLVAAYDRMNGSTAWTFPIPGKSVPGMRPRPTHVEVRDGRVFVFAGGSDGVLKKRVFLDVHVLDYESGRPLWTQRVAPAHAPNFTSASVLVEDGQVIVAYQDVLVAFAADSGRPQWTRSSEHGDGGSYSLQLQMAVHGARARVVS</sequence>
<evidence type="ECO:0000259" key="1">
    <source>
        <dbReference type="Pfam" id="PF13360"/>
    </source>
</evidence>
<dbReference type="InterPro" id="IPR015943">
    <property type="entry name" value="WD40/YVTN_repeat-like_dom_sf"/>
</dbReference>
<dbReference type="Gene3D" id="2.130.10.10">
    <property type="entry name" value="YVTN repeat-like/Quinoprotein amine dehydrogenase"/>
    <property type="match status" value="1"/>
</dbReference>
<reference evidence="2 3" key="1">
    <citation type="submission" date="2020-05" db="EMBL/GenBank/DDBJ databases">
        <authorList>
            <person name="Whitworth D."/>
        </authorList>
    </citation>
    <scope>NUCLEOTIDE SEQUENCE [LARGE SCALE GENOMIC DNA]</scope>
    <source>
        <strain evidence="2 3">AM005</strain>
    </source>
</reference>
<feature type="domain" description="Pyrrolo-quinoline quinone repeat" evidence="1">
    <location>
        <begin position="16"/>
        <end position="155"/>
    </location>
</feature>
<dbReference type="Pfam" id="PF13360">
    <property type="entry name" value="PQQ_2"/>
    <property type="match status" value="1"/>
</dbReference>
<comment type="caution">
    <text evidence="2">The sequence shown here is derived from an EMBL/GenBank/DDBJ whole genome shotgun (WGS) entry which is preliminary data.</text>
</comment>
<dbReference type="AlphaFoldDB" id="A0A7Y4IDH3"/>
<protein>
    <submittedName>
        <fullName evidence="2">PQQ-binding-like beta-propeller repeat protein</fullName>
    </submittedName>
</protein>
<accession>A0A7Y4IDH3</accession>
<dbReference type="InterPro" id="IPR011047">
    <property type="entry name" value="Quinoprotein_ADH-like_sf"/>
</dbReference>
<dbReference type="EMBL" id="JABFNT010000006">
    <property type="protein sequence ID" value="NOJ77273.1"/>
    <property type="molecule type" value="Genomic_DNA"/>
</dbReference>
<evidence type="ECO:0000313" key="3">
    <source>
        <dbReference type="Proteomes" id="UP000533080"/>
    </source>
</evidence>
<name>A0A7Y4IDH3_MYXXA</name>
<organism evidence="2 3">
    <name type="scientific">Myxococcus xanthus</name>
    <dbReference type="NCBI Taxonomy" id="34"/>
    <lineage>
        <taxon>Bacteria</taxon>
        <taxon>Pseudomonadati</taxon>
        <taxon>Myxococcota</taxon>
        <taxon>Myxococcia</taxon>
        <taxon>Myxococcales</taxon>
        <taxon>Cystobacterineae</taxon>
        <taxon>Myxococcaceae</taxon>
        <taxon>Myxococcus</taxon>
    </lineage>
</organism>